<reference evidence="2 3" key="1">
    <citation type="submission" date="2020-03" db="EMBL/GenBank/DDBJ databases">
        <title>Draft Genome Sequence of Cudoniella acicularis.</title>
        <authorList>
            <person name="Buettner E."/>
            <person name="Kellner H."/>
        </authorList>
    </citation>
    <scope>NUCLEOTIDE SEQUENCE [LARGE SCALE GENOMIC DNA]</scope>
    <source>
        <strain evidence="2 3">DSM 108380</strain>
    </source>
</reference>
<gene>
    <name evidence="2" type="ORF">G7Y89_g5986</name>
</gene>
<keyword evidence="3" id="KW-1185">Reference proteome</keyword>
<dbReference type="AlphaFoldDB" id="A0A8H4RPN2"/>
<organism evidence="2 3">
    <name type="scientific">Cudoniella acicularis</name>
    <dbReference type="NCBI Taxonomy" id="354080"/>
    <lineage>
        <taxon>Eukaryota</taxon>
        <taxon>Fungi</taxon>
        <taxon>Dikarya</taxon>
        <taxon>Ascomycota</taxon>
        <taxon>Pezizomycotina</taxon>
        <taxon>Leotiomycetes</taxon>
        <taxon>Helotiales</taxon>
        <taxon>Tricladiaceae</taxon>
        <taxon>Cudoniella</taxon>
    </lineage>
</organism>
<feature type="compositionally biased region" description="Polar residues" evidence="1">
    <location>
        <begin position="266"/>
        <end position="275"/>
    </location>
</feature>
<accession>A0A8H4RPN2</accession>
<dbReference type="EMBL" id="JAAMPI010000374">
    <property type="protein sequence ID" value="KAF4632137.1"/>
    <property type="molecule type" value="Genomic_DNA"/>
</dbReference>
<evidence type="ECO:0000313" key="2">
    <source>
        <dbReference type="EMBL" id="KAF4632137.1"/>
    </source>
</evidence>
<sequence length="275" mass="30578">MTEGYALIEKGAPGTGLCVKAELEEHTLVGPGRNNPFPMMRSDTTPSKACLRVWNSLEFLRGDWTGARMRGEVSGGQKRRTSLKLGALLVGLLTDSKIAGVSRCSTLRDVDKGEQLKLFRRGRAVEVGMMLSEFEAMKLVKSACALLPYITHSQPATKQTTPPSHHTTLRWPRPRREVTVTIAERSRFQHQPIPSTEPPEAGSLQSFVDDFHHSMSIATPCNCLPVGLFTETDHKLRPDTEPGVGHHKPEKRPETEKPQNMVLFESTGQSHNHRK</sequence>
<dbReference type="Proteomes" id="UP000566819">
    <property type="component" value="Unassembled WGS sequence"/>
</dbReference>
<evidence type="ECO:0000256" key="1">
    <source>
        <dbReference type="SAM" id="MobiDB-lite"/>
    </source>
</evidence>
<comment type="caution">
    <text evidence="2">The sequence shown here is derived from an EMBL/GenBank/DDBJ whole genome shotgun (WGS) entry which is preliminary data.</text>
</comment>
<proteinExistence type="predicted"/>
<protein>
    <submittedName>
        <fullName evidence="2">Uncharacterized protein</fullName>
    </submittedName>
</protein>
<feature type="region of interest" description="Disordered" evidence="1">
    <location>
        <begin position="234"/>
        <end position="275"/>
    </location>
</feature>
<evidence type="ECO:0000313" key="3">
    <source>
        <dbReference type="Proteomes" id="UP000566819"/>
    </source>
</evidence>
<name>A0A8H4RPN2_9HELO</name>